<reference evidence="2 3" key="1">
    <citation type="submission" date="2017-10" db="EMBL/GenBank/DDBJ databases">
        <title>Massilia psychrophilum sp. nov., a novel purple-pigmented bacterium isolated from Tianshan glacier, Xinjiang Municipality, China.</title>
        <authorList>
            <person name="Wang H."/>
        </authorList>
    </citation>
    <scope>NUCLEOTIDE SEQUENCE [LARGE SCALE GENOMIC DNA]</scope>
    <source>
        <strain evidence="2 3">JCM 30074</strain>
    </source>
</reference>
<evidence type="ECO:0000256" key="1">
    <source>
        <dbReference type="SAM" id="MobiDB-lite"/>
    </source>
</evidence>
<evidence type="ECO:0000313" key="3">
    <source>
        <dbReference type="Proteomes" id="UP000230390"/>
    </source>
</evidence>
<feature type="region of interest" description="Disordered" evidence="1">
    <location>
        <begin position="1"/>
        <end position="94"/>
    </location>
</feature>
<proteinExistence type="predicted"/>
<evidence type="ECO:0000313" key="2">
    <source>
        <dbReference type="EMBL" id="PIL44366.1"/>
    </source>
</evidence>
<feature type="compositionally biased region" description="Low complexity" evidence="1">
    <location>
        <begin position="1"/>
        <end position="12"/>
    </location>
</feature>
<feature type="compositionally biased region" description="Low complexity" evidence="1">
    <location>
        <begin position="46"/>
        <end position="56"/>
    </location>
</feature>
<keyword evidence="3" id="KW-1185">Reference proteome</keyword>
<dbReference type="AlphaFoldDB" id="A0A2G8TE74"/>
<gene>
    <name evidence="2" type="ORF">CR105_15000</name>
</gene>
<organism evidence="2 3">
    <name type="scientific">Massilia eurypsychrophila</name>
    <dbReference type="NCBI Taxonomy" id="1485217"/>
    <lineage>
        <taxon>Bacteria</taxon>
        <taxon>Pseudomonadati</taxon>
        <taxon>Pseudomonadota</taxon>
        <taxon>Betaproteobacteria</taxon>
        <taxon>Burkholderiales</taxon>
        <taxon>Oxalobacteraceae</taxon>
        <taxon>Telluria group</taxon>
        <taxon>Massilia</taxon>
    </lineage>
</organism>
<dbReference type="EMBL" id="PDOC01000008">
    <property type="protein sequence ID" value="PIL44366.1"/>
    <property type="molecule type" value="Genomic_DNA"/>
</dbReference>
<accession>A0A2G8TE74</accession>
<feature type="compositionally biased region" description="Basic and acidic residues" evidence="1">
    <location>
        <begin position="35"/>
        <end position="44"/>
    </location>
</feature>
<protein>
    <submittedName>
        <fullName evidence="2">Uncharacterized protein</fullName>
    </submittedName>
</protein>
<dbReference type="Proteomes" id="UP000230390">
    <property type="component" value="Unassembled WGS sequence"/>
</dbReference>
<comment type="caution">
    <text evidence="2">The sequence shown here is derived from an EMBL/GenBank/DDBJ whole genome shotgun (WGS) entry which is preliminary data.</text>
</comment>
<name>A0A2G8TE74_9BURK</name>
<sequence length="94" mass="9474">MPQQHDGSQRDSGGSGGAHMTRSLEDTNSDAPSPHAEDRDRDEAAEGAGTAATTTTRGPIDTHGQQGSAGKTGLGVPETGGNHEPSDMAPPSNP</sequence>